<keyword evidence="2" id="KW-0812">Transmembrane</keyword>
<feature type="non-terminal residue" evidence="3">
    <location>
        <position position="307"/>
    </location>
</feature>
<evidence type="ECO:0000256" key="2">
    <source>
        <dbReference type="SAM" id="Phobius"/>
    </source>
</evidence>
<feature type="compositionally biased region" description="Basic and acidic residues" evidence="1">
    <location>
        <begin position="230"/>
        <end position="300"/>
    </location>
</feature>
<evidence type="ECO:0000256" key="1">
    <source>
        <dbReference type="SAM" id="MobiDB-lite"/>
    </source>
</evidence>
<keyword evidence="2" id="KW-1133">Transmembrane helix</keyword>
<name>A0A7J5Z0Y4_DISMA</name>
<keyword evidence="4" id="KW-1185">Reference proteome</keyword>
<accession>A0A7J5Z0Y4</accession>
<evidence type="ECO:0000313" key="4">
    <source>
        <dbReference type="Proteomes" id="UP000518266"/>
    </source>
</evidence>
<feature type="region of interest" description="Disordered" evidence="1">
    <location>
        <begin position="212"/>
        <end position="307"/>
    </location>
</feature>
<dbReference type="Proteomes" id="UP000518266">
    <property type="component" value="Unassembled WGS sequence"/>
</dbReference>
<reference evidence="3 4" key="1">
    <citation type="submission" date="2020-03" db="EMBL/GenBank/DDBJ databases">
        <title>Dissostichus mawsoni Genome sequencing and assembly.</title>
        <authorList>
            <person name="Park H."/>
        </authorList>
    </citation>
    <scope>NUCLEOTIDE SEQUENCE [LARGE SCALE GENOMIC DNA]</scope>
    <source>
        <strain evidence="3">DM0001</strain>
        <tissue evidence="3">Muscle</tissue>
    </source>
</reference>
<dbReference type="AlphaFoldDB" id="A0A7J5Z0Y4"/>
<dbReference type="EMBL" id="JAAKFY010000007">
    <property type="protein sequence ID" value="KAF3855474.1"/>
    <property type="molecule type" value="Genomic_DNA"/>
</dbReference>
<protein>
    <submittedName>
        <fullName evidence="3">Uncharacterized protein</fullName>
    </submittedName>
</protein>
<sequence>MCFAGSNDVRVKGLDLKKPVVLGGVPLALVFLVFFRVAHVQRPQDGFKAFLGHVLSDEWEVVQPILPPVVRSVGNVDEAGENVSSFQTYFFPACDLFRAFAFVLSTSLWTTEELKNSLKRERGDHAALGSKAGPGTLAGMNLRGSGPLSFSSLLRHLRAGDPPRGPADTLHGVCSEGTADLWKNRSHGEPALVKKRKKQLYSLSAPAGGKAHLSALSQSEHSTAGMGRGLEGKERERKRAEIKVEREQRAEPREEEREEATGRRAEERRAEQRRAEEMRAEQRRETETEQEALRHVLHEEGSEEEEG</sequence>
<keyword evidence="2" id="KW-0472">Membrane</keyword>
<gene>
    <name evidence="3" type="ORF">F7725_023529</name>
</gene>
<evidence type="ECO:0000313" key="3">
    <source>
        <dbReference type="EMBL" id="KAF3855474.1"/>
    </source>
</evidence>
<feature type="transmembrane region" description="Helical" evidence="2">
    <location>
        <begin position="20"/>
        <end position="38"/>
    </location>
</feature>
<comment type="caution">
    <text evidence="3">The sequence shown here is derived from an EMBL/GenBank/DDBJ whole genome shotgun (WGS) entry which is preliminary data.</text>
</comment>
<organism evidence="3 4">
    <name type="scientific">Dissostichus mawsoni</name>
    <name type="common">Antarctic cod</name>
    <dbReference type="NCBI Taxonomy" id="36200"/>
    <lineage>
        <taxon>Eukaryota</taxon>
        <taxon>Metazoa</taxon>
        <taxon>Chordata</taxon>
        <taxon>Craniata</taxon>
        <taxon>Vertebrata</taxon>
        <taxon>Euteleostomi</taxon>
        <taxon>Actinopterygii</taxon>
        <taxon>Neopterygii</taxon>
        <taxon>Teleostei</taxon>
        <taxon>Neoteleostei</taxon>
        <taxon>Acanthomorphata</taxon>
        <taxon>Eupercaria</taxon>
        <taxon>Perciformes</taxon>
        <taxon>Notothenioidei</taxon>
        <taxon>Nototheniidae</taxon>
        <taxon>Dissostichus</taxon>
    </lineage>
</organism>
<proteinExistence type="predicted"/>